<evidence type="ECO:0000313" key="10">
    <source>
        <dbReference type="EMBL" id="SVA22439.1"/>
    </source>
</evidence>
<proteinExistence type="inferred from homology"/>
<evidence type="ECO:0000259" key="9">
    <source>
        <dbReference type="Pfam" id="PF02224"/>
    </source>
</evidence>
<reference evidence="10" key="1">
    <citation type="submission" date="2018-05" db="EMBL/GenBank/DDBJ databases">
        <authorList>
            <person name="Lanie J.A."/>
            <person name="Ng W.-L."/>
            <person name="Kazmierczak K.M."/>
            <person name="Andrzejewski T.M."/>
            <person name="Davidsen T.M."/>
            <person name="Wayne K.J."/>
            <person name="Tettelin H."/>
            <person name="Glass J.I."/>
            <person name="Rusch D."/>
            <person name="Podicherti R."/>
            <person name="Tsui H.-C.T."/>
            <person name="Winkler M.E."/>
        </authorList>
    </citation>
    <scope>NUCLEOTIDE SEQUENCE</scope>
</reference>
<dbReference type="InterPro" id="IPR003136">
    <property type="entry name" value="Cytidylate_kin"/>
</dbReference>
<dbReference type="CDD" id="cd02020">
    <property type="entry name" value="CMPK"/>
    <property type="match status" value="1"/>
</dbReference>
<comment type="similarity">
    <text evidence="1">Belongs to the cytidylate kinase family. Type 1 subfamily.</text>
</comment>
<dbReference type="GO" id="GO:0036431">
    <property type="term" value="F:dCMP kinase activity"/>
    <property type="evidence" value="ECO:0007669"/>
    <property type="project" value="InterPro"/>
</dbReference>
<evidence type="ECO:0000256" key="8">
    <source>
        <dbReference type="ARBA" id="ARBA00048478"/>
    </source>
</evidence>
<keyword evidence="6" id="KW-0067">ATP-binding</keyword>
<evidence type="ECO:0000256" key="1">
    <source>
        <dbReference type="ARBA" id="ARBA00009427"/>
    </source>
</evidence>
<evidence type="ECO:0000256" key="4">
    <source>
        <dbReference type="ARBA" id="ARBA00022741"/>
    </source>
</evidence>
<evidence type="ECO:0000256" key="6">
    <source>
        <dbReference type="ARBA" id="ARBA00022840"/>
    </source>
</evidence>
<dbReference type="InterPro" id="IPR011994">
    <property type="entry name" value="Cytidylate_kinase_dom"/>
</dbReference>
<dbReference type="HAMAP" id="MF_00238">
    <property type="entry name" value="Cytidyl_kinase_type1"/>
    <property type="match status" value="1"/>
</dbReference>
<dbReference type="InterPro" id="IPR027417">
    <property type="entry name" value="P-loop_NTPase"/>
</dbReference>
<gene>
    <name evidence="10" type="ORF">METZ01_LOCUS75293</name>
</gene>
<dbReference type="AlphaFoldDB" id="A0A381U2W2"/>
<dbReference type="NCBIfam" id="TIGR00017">
    <property type="entry name" value="cmk"/>
    <property type="match status" value="1"/>
</dbReference>
<dbReference type="Gene3D" id="3.40.50.300">
    <property type="entry name" value="P-loop containing nucleotide triphosphate hydrolases"/>
    <property type="match status" value="1"/>
</dbReference>
<evidence type="ECO:0000256" key="3">
    <source>
        <dbReference type="ARBA" id="ARBA00022679"/>
    </source>
</evidence>
<dbReference type="GO" id="GO:0005524">
    <property type="term" value="F:ATP binding"/>
    <property type="evidence" value="ECO:0007669"/>
    <property type="project" value="UniProtKB-KW"/>
</dbReference>
<comment type="catalytic activity">
    <reaction evidence="7">
        <text>dCMP + ATP = dCDP + ADP</text>
        <dbReference type="Rhea" id="RHEA:25094"/>
        <dbReference type="ChEBI" id="CHEBI:30616"/>
        <dbReference type="ChEBI" id="CHEBI:57566"/>
        <dbReference type="ChEBI" id="CHEBI:58593"/>
        <dbReference type="ChEBI" id="CHEBI:456216"/>
        <dbReference type="EC" id="2.7.4.25"/>
    </reaction>
</comment>
<dbReference type="EC" id="2.7.4.25" evidence="2"/>
<name>A0A381U2W2_9ZZZZ</name>
<dbReference type="SUPFAM" id="SSF52540">
    <property type="entry name" value="P-loop containing nucleoside triphosphate hydrolases"/>
    <property type="match status" value="1"/>
</dbReference>
<comment type="catalytic activity">
    <reaction evidence="8">
        <text>CMP + ATP = CDP + ADP</text>
        <dbReference type="Rhea" id="RHEA:11600"/>
        <dbReference type="ChEBI" id="CHEBI:30616"/>
        <dbReference type="ChEBI" id="CHEBI:58069"/>
        <dbReference type="ChEBI" id="CHEBI:60377"/>
        <dbReference type="ChEBI" id="CHEBI:456216"/>
        <dbReference type="EC" id="2.7.4.25"/>
    </reaction>
</comment>
<keyword evidence="5" id="KW-0418">Kinase</keyword>
<keyword evidence="4" id="KW-0547">Nucleotide-binding</keyword>
<sequence>MKFQIAIDGPVASGKTAVGRGVGKALKWNFLDTGIMYRAATRSILDSGISFEEGSNIIETVKMTSIELEDYPGSEKILINGIDKTSTLKTPEIDRTVSIISKIPEVRKELVRQQRNIASQGPIVMVGRDIGSVVLPEAGLRIYLDASVEIRAQRRYEEQIDSKDKLSLNEVKVDLERRDLVDTQRQDSPLSKYDFYTIIDTTKMSLEDVINEITSIYRSQF</sequence>
<feature type="domain" description="Cytidylate kinase" evidence="9">
    <location>
        <begin position="5"/>
        <end position="217"/>
    </location>
</feature>
<evidence type="ECO:0000256" key="2">
    <source>
        <dbReference type="ARBA" id="ARBA00012906"/>
    </source>
</evidence>
<keyword evidence="3" id="KW-0808">Transferase</keyword>
<dbReference type="GO" id="GO:0006139">
    <property type="term" value="P:nucleobase-containing compound metabolic process"/>
    <property type="evidence" value="ECO:0007669"/>
    <property type="project" value="InterPro"/>
</dbReference>
<accession>A0A381U2W2</accession>
<dbReference type="Pfam" id="PF02224">
    <property type="entry name" value="Cytidylate_kin"/>
    <property type="match status" value="1"/>
</dbReference>
<organism evidence="10">
    <name type="scientific">marine metagenome</name>
    <dbReference type="NCBI Taxonomy" id="408172"/>
    <lineage>
        <taxon>unclassified sequences</taxon>
        <taxon>metagenomes</taxon>
        <taxon>ecological metagenomes</taxon>
    </lineage>
</organism>
<evidence type="ECO:0000256" key="5">
    <source>
        <dbReference type="ARBA" id="ARBA00022777"/>
    </source>
</evidence>
<evidence type="ECO:0000256" key="7">
    <source>
        <dbReference type="ARBA" id="ARBA00047615"/>
    </source>
</evidence>
<protein>
    <recommendedName>
        <fullName evidence="2">(d)CMP kinase</fullName>
        <ecNumber evidence="2">2.7.4.25</ecNumber>
    </recommendedName>
</protein>
<dbReference type="EMBL" id="UINC01005614">
    <property type="protein sequence ID" value="SVA22439.1"/>
    <property type="molecule type" value="Genomic_DNA"/>
</dbReference>